<protein>
    <submittedName>
        <fullName evidence="1">Uncharacterized protein</fullName>
    </submittedName>
</protein>
<organism evidence="1 2">
    <name type="scientific">Eumeta variegata</name>
    <name type="common">Bagworm moth</name>
    <name type="synonym">Eumeta japonica</name>
    <dbReference type="NCBI Taxonomy" id="151549"/>
    <lineage>
        <taxon>Eukaryota</taxon>
        <taxon>Metazoa</taxon>
        <taxon>Ecdysozoa</taxon>
        <taxon>Arthropoda</taxon>
        <taxon>Hexapoda</taxon>
        <taxon>Insecta</taxon>
        <taxon>Pterygota</taxon>
        <taxon>Neoptera</taxon>
        <taxon>Endopterygota</taxon>
        <taxon>Lepidoptera</taxon>
        <taxon>Glossata</taxon>
        <taxon>Ditrysia</taxon>
        <taxon>Tineoidea</taxon>
        <taxon>Psychidae</taxon>
        <taxon>Oiketicinae</taxon>
        <taxon>Eumeta</taxon>
    </lineage>
</organism>
<accession>A0A4C1VAH3</accession>
<comment type="caution">
    <text evidence="1">The sequence shown here is derived from an EMBL/GenBank/DDBJ whole genome shotgun (WGS) entry which is preliminary data.</text>
</comment>
<dbReference type="AlphaFoldDB" id="A0A4C1VAH3"/>
<proteinExistence type="predicted"/>
<gene>
    <name evidence="1" type="ORF">EVAR_20745_1</name>
</gene>
<keyword evidence="2" id="KW-1185">Reference proteome</keyword>
<evidence type="ECO:0000313" key="2">
    <source>
        <dbReference type="Proteomes" id="UP000299102"/>
    </source>
</evidence>
<name>A0A4C1VAH3_EUMVA</name>
<dbReference type="EMBL" id="BGZK01000302">
    <property type="protein sequence ID" value="GBP35372.1"/>
    <property type="molecule type" value="Genomic_DNA"/>
</dbReference>
<sequence>MIIKDINYKKENSAQPDGAACRARAACPVVDHVLTCRRATTHCWHRCARALDDLLVGAGRRAHRARIT</sequence>
<reference evidence="1 2" key="1">
    <citation type="journal article" date="2019" name="Commun. Biol.">
        <title>The bagworm genome reveals a unique fibroin gene that provides high tensile strength.</title>
        <authorList>
            <person name="Kono N."/>
            <person name="Nakamura H."/>
            <person name="Ohtoshi R."/>
            <person name="Tomita M."/>
            <person name="Numata K."/>
            <person name="Arakawa K."/>
        </authorList>
    </citation>
    <scope>NUCLEOTIDE SEQUENCE [LARGE SCALE GENOMIC DNA]</scope>
</reference>
<evidence type="ECO:0000313" key="1">
    <source>
        <dbReference type="EMBL" id="GBP35372.1"/>
    </source>
</evidence>
<dbReference type="Proteomes" id="UP000299102">
    <property type="component" value="Unassembled WGS sequence"/>
</dbReference>